<dbReference type="GeneID" id="97490187"/>
<dbReference type="EMBL" id="BMUB01000046">
    <property type="protein sequence ID" value="GGV07660.1"/>
    <property type="molecule type" value="Genomic_DNA"/>
</dbReference>
<dbReference type="Proteomes" id="UP000610124">
    <property type="component" value="Unassembled WGS sequence"/>
</dbReference>
<dbReference type="OrthoDB" id="4164470at2"/>
<reference evidence="2" key="3">
    <citation type="submission" date="2016-08" db="EMBL/GenBank/DDBJ databases">
        <title>Sequencing, Assembly and Comparative Genomics of S. aureofaciens ATCC 10762.</title>
        <authorList>
            <person name="Gradnigo J.S."/>
            <person name="Johnson N."/>
            <person name="Somerville G.A."/>
        </authorList>
    </citation>
    <scope>NUCLEOTIDE SEQUENCE [LARGE SCALE GENOMIC DNA]</scope>
    <source>
        <strain evidence="2">ATCC 10762</strain>
    </source>
</reference>
<evidence type="ECO:0000313" key="2">
    <source>
        <dbReference type="EMBL" id="OEV37788.1"/>
    </source>
</evidence>
<comment type="caution">
    <text evidence="2">The sequence shown here is derived from an EMBL/GenBank/DDBJ whole genome shotgun (WGS) entry which is preliminary data.</text>
</comment>
<reference evidence="1" key="1">
    <citation type="journal article" date="2014" name="Int. J. Syst. Evol. Microbiol.">
        <title>Complete genome sequence of Corynebacterium casei LMG S-19264T (=DSM 44701T), isolated from a smear-ripened cheese.</title>
        <authorList>
            <consortium name="US DOE Joint Genome Institute (JGI-PGF)"/>
            <person name="Walter F."/>
            <person name="Albersmeier A."/>
            <person name="Kalinowski J."/>
            <person name="Ruckert C."/>
        </authorList>
    </citation>
    <scope>NUCLEOTIDE SEQUENCE</scope>
    <source>
        <strain evidence="1">JCM 4434</strain>
    </source>
</reference>
<evidence type="ECO:0000313" key="1">
    <source>
        <dbReference type="EMBL" id="GGV07660.1"/>
    </source>
</evidence>
<protein>
    <submittedName>
        <fullName evidence="2">Uncharacterized protein</fullName>
    </submittedName>
</protein>
<organism evidence="2 3">
    <name type="scientific">Kitasatospora aureofaciens</name>
    <name type="common">Streptomyces aureofaciens</name>
    <dbReference type="NCBI Taxonomy" id="1894"/>
    <lineage>
        <taxon>Bacteria</taxon>
        <taxon>Bacillati</taxon>
        <taxon>Actinomycetota</taxon>
        <taxon>Actinomycetes</taxon>
        <taxon>Kitasatosporales</taxon>
        <taxon>Streptomycetaceae</taxon>
        <taxon>Kitasatospora</taxon>
    </lineage>
</organism>
<dbReference type="KEGG" id="kau:B6264_03330"/>
<reference evidence="1" key="5">
    <citation type="submission" date="2020-09" db="EMBL/GenBank/DDBJ databases">
        <authorList>
            <person name="Sun Q."/>
            <person name="Ohkuma M."/>
        </authorList>
    </citation>
    <scope>NUCLEOTIDE SEQUENCE</scope>
    <source>
        <strain evidence="1">JCM 4434</strain>
    </source>
</reference>
<dbReference type="EMBL" id="JPRF03000018">
    <property type="protein sequence ID" value="OEV37788.1"/>
    <property type="molecule type" value="Genomic_DNA"/>
</dbReference>
<proteinExistence type="predicted"/>
<dbReference type="Proteomes" id="UP000037395">
    <property type="component" value="Unassembled WGS sequence"/>
</dbReference>
<keyword evidence="3" id="KW-1185">Reference proteome</keyword>
<accession>A0A8H9I2C3</accession>
<gene>
    <name evidence="1" type="ORF">GCM10010502_73400</name>
    <name evidence="2" type="ORF">HS99_0024670</name>
</gene>
<dbReference type="AlphaFoldDB" id="A0A1E7NAU5"/>
<sequence length="264" mass="29172">MNFRTISDRPVEPLQLVELEMQRLVERPVPLALYVGDLGEGLPDSWLDMAALRTLLLHPSVGFQARGAVWVRLLHLTRAGGQAGEDWRAATCAMALPGLWRIAGRMRREVPELAVEVQQVMLAGFWEALTSLRERAHAMTAPGTIPASLCWAADRAARTFRNQETGHIRRTAELGEQETQQAAAPNPEAVLELAIGQGVLSRDTAELIARTRLEGMPVRVLAEQRGCTPESLGMKRRRAEVKLAEAIRSGRLDCTATVDLMTER</sequence>
<dbReference type="RefSeq" id="WP_030558080.1">
    <property type="nucleotide sequence ID" value="NZ_BMUB01000046.1"/>
</dbReference>
<reference evidence="3" key="4">
    <citation type="submission" date="2016-08" db="EMBL/GenBank/DDBJ databases">
        <title>Sequencing, assembly and comparative genomics of S. aureofaciens ATCC 10762.</title>
        <authorList>
            <person name="Gradnigo J.S."/>
            <person name="Johnson N."/>
            <person name="Somerville G.A."/>
        </authorList>
    </citation>
    <scope>NUCLEOTIDE SEQUENCE [LARGE SCALE GENOMIC DNA]</scope>
    <source>
        <strain evidence="3">ATCC 10762 / DSM 40127 / CCM 3239 / JCM 4008 / LMG 5968 / NBRC 12843 / NCIMB 8234 / A-377</strain>
    </source>
</reference>
<evidence type="ECO:0000313" key="3">
    <source>
        <dbReference type="Proteomes" id="UP000037395"/>
    </source>
</evidence>
<accession>A0A1E7NAU5</accession>
<name>A0A1E7NAU5_KITAU</name>
<reference evidence="2 3" key="2">
    <citation type="submission" date="2014-07" db="EMBL/GenBank/DDBJ databases">
        <authorList>
            <person name="Zhang J.E."/>
            <person name="Yang H."/>
            <person name="Guo J."/>
            <person name="Deng Z."/>
            <person name="Luo H."/>
            <person name="Luo M."/>
            <person name="Zhao B."/>
        </authorList>
    </citation>
    <scope>NUCLEOTIDE SEQUENCE [LARGE SCALE GENOMIC DNA]</scope>
    <source>
        <strain evidence="2">ATCC 10762</strain>
        <strain evidence="3">ATCC 10762 / DSM 40127 / CCM 3239 / JCM 4008 / LMG 5968 / NBRC 12843 / NCIMB 8234 / A-377</strain>
    </source>
</reference>